<comment type="similarity">
    <text evidence="2">Belongs to the CDS family.</text>
</comment>
<feature type="transmembrane region" description="Helical" evidence="13">
    <location>
        <begin position="6"/>
        <end position="28"/>
    </location>
</feature>
<evidence type="ECO:0000256" key="2">
    <source>
        <dbReference type="ARBA" id="ARBA00010185"/>
    </source>
</evidence>
<evidence type="ECO:0000256" key="6">
    <source>
        <dbReference type="ARBA" id="ARBA00022692"/>
    </source>
</evidence>
<protein>
    <recommendedName>
        <fullName evidence="15">Phosphatidate cytidylyltransferase</fullName>
    </recommendedName>
</protein>
<keyword evidence="6 13" id="KW-0812">Transmembrane</keyword>
<dbReference type="PANTHER" id="PTHR46382:SF1">
    <property type="entry name" value="PHOSPHATIDATE CYTIDYLYLTRANSFERASE"/>
    <property type="match status" value="1"/>
</dbReference>
<sequence>MVSIIGIPIVLVLLYSGNWVLGVPLSVLAAMGTQEVYRLAAHTGVDPFRLTGATGAAALVLAGTWQGTFAAFAPWALIVVGTVMLISLILAVMNRGATGGPLGAVSVTMAGCLYCGFSLSFVPLTLMFATTEGWGETMGTPWLGVAVIALPLATTWIGDAVAFFAGTRWGKQKLAPSISPNKTWLGLWSGLGAATAVGVAWYFVTAPYLIGIPINSFLVAGLFGAVLGISAQVGDLVISVFKREAGVKDTGTIFPGHGGILDRIDSIAFTVPVSYTVITLLTKIQ</sequence>
<evidence type="ECO:0008006" key="15">
    <source>
        <dbReference type="Google" id="ProtNLM"/>
    </source>
</evidence>
<keyword evidence="3" id="KW-1003">Cell membrane</keyword>
<keyword evidence="8 13" id="KW-1133">Transmembrane helix</keyword>
<evidence type="ECO:0000256" key="11">
    <source>
        <dbReference type="ARBA" id="ARBA00023209"/>
    </source>
</evidence>
<keyword evidence="11" id="KW-0594">Phospholipid biosynthesis</keyword>
<keyword evidence="4" id="KW-0444">Lipid biosynthesis</keyword>
<feature type="transmembrane region" description="Helical" evidence="13">
    <location>
        <begin position="104"/>
        <end position="130"/>
    </location>
</feature>
<accession>A0A381NAD7</accession>
<dbReference type="Pfam" id="PF01148">
    <property type="entry name" value="CTP_transf_1"/>
    <property type="match status" value="1"/>
</dbReference>
<evidence type="ECO:0000256" key="10">
    <source>
        <dbReference type="ARBA" id="ARBA00023136"/>
    </source>
</evidence>
<keyword evidence="7" id="KW-0548">Nucleotidyltransferase</keyword>
<feature type="transmembrane region" description="Helical" evidence="13">
    <location>
        <begin position="142"/>
        <end position="165"/>
    </location>
</feature>
<feature type="transmembrane region" description="Helical" evidence="13">
    <location>
        <begin position="185"/>
        <end position="204"/>
    </location>
</feature>
<evidence type="ECO:0000256" key="1">
    <source>
        <dbReference type="ARBA" id="ARBA00004651"/>
    </source>
</evidence>
<keyword evidence="5" id="KW-0808">Transferase</keyword>
<evidence type="ECO:0000313" key="14">
    <source>
        <dbReference type="EMBL" id="SUZ51495.1"/>
    </source>
</evidence>
<gene>
    <name evidence="14" type="ORF">METZ01_LOCUS4349</name>
</gene>
<dbReference type="GO" id="GO:0016024">
    <property type="term" value="P:CDP-diacylglycerol biosynthetic process"/>
    <property type="evidence" value="ECO:0007669"/>
    <property type="project" value="TreeGrafter"/>
</dbReference>
<evidence type="ECO:0000256" key="5">
    <source>
        <dbReference type="ARBA" id="ARBA00022679"/>
    </source>
</evidence>
<evidence type="ECO:0000256" key="8">
    <source>
        <dbReference type="ARBA" id="ARBA00022989"/>
    </source>
</evidence>
<feature type="transmembrane region" description="Helical" evidence="13">
    <location>
        <begin position="210"/>
        <end position="233"/>
    </location>
</feature>
<dbReference type="InterPro" id="IPR000374">
    <property type="entry name" value="PC_trans"/>
</dbReference>
<dbReference type="EMBL" id="UINC01000222">
    <property type="protein sequence ID" value="SUZ51495.1"/>
    <property type="molecule type" value="Genomic_DNA"/>
</dbReference>
<comment type="subcellular location">
    <subcellularLocation>
        <location evidence="1">Cell membrane</location>
        <topology evidence="1">Multi-pass membrane protein</topology>
    </subcellularLocation>
</comment>
<feature type="transmembrane region" description="Helical" evidence="13">
    <location>
        <begin position="72"/>
        <end position="92"/>
    </location>
</feature>
<evidence type="ECO:0000256" key="13">
    <source>
        <dbReference type="SAM" id="Phobius"/>
    </source>
</evidence>
<evidence type="ECO:0000256" key="12">
    <source>
        <dbReference type="ARBA" id="ARBA00023264"/>
    </source>
</evidence>
<reference evidence="14" key="1">
    <citation type="submission" date="2018-05" db="EMBL/GenBank/DDBJ databases">
        <authorList>
            <person name="Lanie J.A."/>
            <person name="Ng W.-L."/>
            <person name="Kazmierczak K.M."/>
            <person name="Andrzejewski T.M."/>
            <person name="Davidsen T.M."/>
            <person name="Wayne K.J."/>
            <person name="Tettelin H."/>
            <person name="Glass J.I."/>
            <person name="Rusch D."/>
            <person name="Podicherti R."/>
            <person name="Tsui H.-C.T."/>
            <person name="Winkler M.E."/>
        </authorList>
    </citation>
    <scope>NUCLEOTIDE SEQUENCE</scope>
</reference>
<organism evidence="14">
    <name type="scientific">marine metagenome</name>
    <dbReference type="NCBI Taxonomy" id="408172"/>
    <lineage>
        <taxon>unclassified sequences</taxon>
        <taxon>metagenomes</taxon>
        <taxon>ecological metagenomes</taxon>
    </lineage>
</organism>
<keyword evidence="12" id="KW-1208">Phospholipid metabolism</keyword>
<dbReference type="GO" id="GO:0005886">
    <property type="term" value="C:plasma membrane"/>
    <property type="evidence" value="ECO:0007669"/>
    <property type="project" value="UniProtKB-SubCell"/>
</dbReference>
<evidence type="ECO:0000256" key="9">
    <source>
        <dbReference type="ARBA" id="ARBA00023098"/>
    </source>
</evidence>
<dbReference type="GO" id="GO:0004605">
    <property type="term" value="F:phosphatidate cytidylyltransferase activity"/>
    <property type="evidence" value="ECO:0007669"/>
    <property type="project" value="TreeGrafter"/>
</dbReference>
<evidence type="ECO:0000256" key="4">
    <source>
        <dbReference type="ARBA" id="ARBA00022516"/>
    </source>
</evidence>
<evidence type="ECO:0000256" key="3">
    <source>
        <dbReference type="ARBA" id="ARBA00022475"/>
    </source>
</evidence>
<keyword evidence="9" id="KW-0443">Lipid metabolism</keyword>
<dbReference type="PANTHER" id="PTHR46382">
    <property type="entry name" value="PHOSPHATIDATE CYTIDYLYLTRANSFERASE"/>
    <property type="match status" value="1"/>
</dbReference>
<dbReference type="AlphaFoldDB" id="A0A381NAD7"/>
<dbReference type="PROSITE" id="PS01315">
    <property type="entry name" value="CDS"/>
    <property type="match status" value="1"/>
</dbReference>
<keyword evidence="10 13" id="KW-0472">Membrane</keyword>
<evidence type="ECO:0000256" key="7">
    <source>
        <dbReference type="ARBA" id="ARBA00022695"/>
    </source>
</evidence>
<name>A0A381NAD7_9ZZZZ</name>
<proteinExistence type="inferred from homology"/>